<evidence type="ECO:0000259" key="2">
    <source>
        <dbReference type="Pfam" id="PF04909"/>
    </source>
</evidence>
<dbReference type="Pfam" id="PF04909">
    <property type="entry name" value="Amidohydro_2"/>
    <property type="match status" value="1"/>
</dbReference>
<dbReference type="GO" id="GO:0016787">
    <property type="term" value="F:hydrolase activity"/>
    <property type="evidence" value="ECO:0007669"/>
    <property type="project" value="InterPro"/>
</dbReference>
<feature type="domain" description="Amidohydrolase-related" evidence="2">
    <location>
        <begin position="63"/>
        <end position="331"/>
    </location>
</feature>
<dbReference type="Proteomes" id="UP000824190">
    <property type="component" value="Unassembled WGS sequence"/>
</dbReference>
<dbReference type="Gene3D" id="3.20.20.140">
    <property type="entry name" value="Metal-dependent hydrolases"/>
    <property type="match status" value="1"/>
</dbReference>
<dbReference type="PANTHER" id="PTHR21240:SF30">
    <property type="entry name" value="AMIDOHYDROLASE-RELATED DOMAIN-CONTAINING PROTEIN-RELATED"/>
    <property type="match status" value="1"/>
</dbReference>
<protein>
    <submittedName>
        <fullName evidence="3">Amidohydrolase family protein</fullName>
    </submittedName>
</protein>
<sequence>MKITALEEHIVTPPVLEAWSRQSPADRDLAYEASVGGDTGRRLLDTDDARREAMARTGVDVQVLSLTTPGLQSLPTDEALGLQRTTNDHIAGIVQQSGGTFQGLAALATGTPGAAAEELERCVQDLGLDGAMLFGRSGTMSVDDPRLDPLWATAERLQAPLYLHPQSPPPEVRAAYYDGLTTGTGAGHSADLDAALASGFATHGIGWHYDAGVQFLRMVLSGVFDRFPRLQLVMGHWGELVLFYLERIDHLVRMADRDRTLQDYVGNNLYVTPSGMLSDRYLSWAVDVIGTDRIMFSTDYPFEAASQSGAREFLTSAPISQADKEKIGSGNWDRLRDGIVR</sequence>
<proteinExistence type="predicted"/>
<dbReference type="EMBL" id="DXGC01000017">
    <property type="protein sequence ID" value="HIW90433.1"/>
    <property type="molecule type" value="Genomic_DNA"/>
</dbReference>
<dbReference type="InterPro" id="IPR032466">
    <property type="entry name" value="Metal_Hydrolase"/>
</dbReference>
<comment type="caution">
    <text evidence="3">The sequence shown here is derived from an EMBL/GenBank/DDBJ whole genome shotgun (WGS) entry which is preliminary data.</text>
</comment>
<dbReference type="PANTHER" id="PTHR21240">
    <property type="entry name" value="2-AMINO-3-CARBOXYLMUCONATE-6-SEMIALDEHYDE DECARBOXYLASE"/>
    <property type="match status" value="1"/>
</dbReference>
<evidence type="ECO:0000256" key="1">
    <source>
        <dbReference type="ARBA" id="ARBA00023239"/>
    </source>
</evidence>
<gene>
    <name evidence="3" type="ORF">H9870_02030</name>
</gene>
<dbReference type="InterPro" id="IPR032465">
    <property type="entry name" value="ACMSD"/>
</dbReference>
<dbReference type="SUPFAM" id="SSF51556">
    <property type="entry name" value="Metallo-dependent hydrolases"/>
    <property type="match status" value="1"/>
</dbReference>
<dbReference type="AlphaFoldDB" id="A0A9D1UK73"/>
<accession>A0A9D1UK73</accession>
<organism evidence="3 4">
    <name type="scientific">Candidatus Corynebacterium avicola</name>
    <dbReference type="NCBI Taxonomy" id="2838527"/>
    <lineage>
        <taxon>Bacteria</taxon>
        <taxon>Bacillati</taxon>
        <taxon>Actinomycetota</taxon>
        <taxon>Actinomycetes</taxon>
        <taxon>Mycobacteriales</taxon>
        <taxon>Corynebacteriaceae</taxon>
        <taxon>Corynebacterium</taxon>
    </lineage>
</organism>
<dbReference type="GO" id="GO:0005829">
    <property type="term" value="C:cytosol"/>
    <property type="evidence" value="ECO:0007669"/>
    <property type="project" value="TreeGrafter"/>
</dbReference>
<evidence type="ECO:0000313" key="3">
    <source>
        <dbReference type="EMBL" id="HIW90433.1"/>
    </source>
</evidence>
<reference evidence="3" key="1">
    <citation type="journal article" date="2021" name="PeerJ">
        <title>Extensive microbial diversity within the chicken gut microbiome revealed by metagenomics and culture.</title>
        <authorList>
            <person name="Gilroy R."/>
            <person name="Ravi A."/>
            <person name="Getino M."/>
            <person name="Pursley I."/>
            <person name="Horton D.L."/>
            <person name="Alikhan N.F."/>
            <person name="Baker D."/>
            <person name="Gharbi K."/>
            <person name="Hall N."/>
            <person name="Watson M."/>
            <person name="Adriaenssens E.M."/>
            <person name="Foster-Nyarko E."/>
            <person name="Jarju S."/>
            <person name="Secka A."/>
            <person name="Antonio M."/>
            <person name="Oren A."/>
            <person name="Chaudhuri R.R."/>
            <person name="La Ragione R."/>
            <person name="Hildebrand F."/>
            <person name="Pallen M.J."/>
        </authorList>
    </citation>
    <scope>NUCLEOTIDE SEQUENCE</scope>
    <source>
        <strain evidence="3">CHK32-1732</strain>
    </source>
</reference>
<name>A0A9D1UK73_9CORY</name>
<evidence type="ECO:0000313" key="4">
    <source>
        <dbReference type="Proteomes" id="UP000824190"/>
    </source>
</evidence>
<dbReference type="InterPro" id="IPR006680">
    <property type="entry name" value="Amidohydro-rel"/>
</dbReference>
<dbReference type="GO" id="GO:0016831">
    <property type="term" value="F:carboxy-lyase activity"/>
    <property type="evidence" value="ECO:0007669"/>
    <property type="project" value="InterPro"/>
</dbReference>
<keyword evidence="1" id="KW-0456">Lyase</keyword>
<reference evidence="3" key="2">
    <citation type="submission" date="2021-04" db="EMBL/GenBank/DDBJ databases">
        <authorList>
            <person name="Gilroy R."/>
        </authorList>
    </citation>
    <scope>NUCLEOTIDE SEQUENCE</scope>
    <source>
        <strain evidence="3">CHK32-1732</strain>
    </source>
</reference>
<dbReference type="GO" id="GO:0019748">
    <property type="term" value="P:secondary metabolic process"/>
    <property type="evidence" value="ECO:0007669"/>
    <property type="project" value="TreeGrafter"/>
</dbReference>